<organism evidence="6 7">
    <name type="scientific">Puniceispirillum marinum (strain IMCC1322)</name>
    <dbReference type="NCBI Taxonomy" id="488538"/>
    <lineage>
        <taxon>Bacteria</taxon>
        <taxon>Pseudomonadati</taxon>
        <taxon>Pseudomonadota</taxon>
        <taxon>Alphaproteobacteria</taxon>
        <taxon>Candidatus Puniceispirillales</taxon>
        <taxon>Candidatus Puniceispirillaceae</taxon>
        <taxon>Candidatus Puniceispirillum</taxon>
    </lineage>
</organism>
<dbReference type="GO" id="GO:0005524">
    <property type="term" value="F:ATP binding"/>
    <property type="evidence" value="ECO:0007669"/>
    <property type="project" value="InterPro"/>
</dbReference>
<dbReference type="NCBIfam" id="NF003742">
    <property type="entry name" value="PRK05339.1"/>
    <property type="match status" value="1"/>
</dbReference>
<accession>D5BUD5</accession>
<dbReference type="EC" id="2.7.4.27" evidence="5"/>
<dbReference type="Proteomes" id="UP000007460">
    <property type="component" value="Chromosome"/>
</dbReference>
<evidence type="ECO:0000256" key="1">
    <source>
        <dbReference type="ARBA" id="ARBA00022527"/>
    </source>
</evidence>
<dbReference type="InterPro" id="IPR026565">
    <property type="entry name" value="PPDK_reg"/>
</dbReference>
<dbReference type="EMBL" id="CP001751">
    <property type="protein sequence ID" value="ADE39882.1"/>
    <property type="molecule type" value="Genomic_DNA"/>
</dbReference>
<dbReference type="HOGENOM" id="CLU_046206_2_0_5"/>
<dbReference type="GO" id="GO:0004674">
    <property type="term" value="F:protein serine/threonine kinase activity"/>
    <property type="evidence" value="ECO:0007669"/>
    <property type="project" value="UniProtKB-UniRule"/>
</dbReference>
<keyword evidence="1 5" id="KW-0723">Serine/threonine-protein kinase</keyword>
<feature type="binding site" evidence="5">
    <location>
        <begin position="151"/>
        <end position="158"/>
    </location>
    <ligand>
        <name>ADP</name>
        <dbReference type="ChEBI" id="CHEBI:456216"/>
    </ligand>
</feature>
<dbReference type="HAMAP" id="MF_00921">
    <property type="entry name" value="PDRP"/>
    <property type="match status" value="1"/>
</dbReference>
<keyword evidence="4 5" id="KW-0418">Kinase</keyword>
<comment type="similarity">
    <text evidence="5">Belongs to the pyruvate, phosphate/water dikinase regulatory protein family. PDRP subfamily.</text>
</comment>
<gene>
    <name evidence="6" type="ordered locus">SAR116_1639</name>
</gene>
<comment type="catalytic activity">
    <reaction evidence="5">
        <text>N(tele)-phospho-L-histidyl/L-threonyl-[pyruvate, phosphate dikinase] + ADP = N(tele)-phospho-L-histidyl/O-phospho-L-threonyl-[pyruvate, phosphate dikinase] + AMP + H(+)</text>
        <dbReference type="Rhea" id="RHEA:43692"/>
        <dbReference type="Rhea" id="RHEA-COMP:10650"/>
        <dbReference type="Rhea" id="RHEA-COMP:10651"/>
        <dbReference type="ChEBI" id="CHEBI:15378"/>
        <dbReference type="ChEBI" id="CHEBI:30013"/>
        <dbReference type="ChEBI" id="CHEBI:61977"/>
        <dbReference type="ChEBI" id="CHEBI:83586"/>
        <dbReference type="ChEBI" id="CHEBI:456215"/>
        <dbReference type="ChEBI" id="CHEBI:456216"/>
        <dbReference type="EC" id="2.7.11.32"/>
    </reaction>
</comment>
<evidence type="ECO:0000256" key="5">
    <source>
        <dbReference type="HAMAP-Rule" id="MF_00921"/>
    </source>
</evidence>
<keyword evidence="2 5" id="KW-0808">Transferase</keyword>
<reference evidence="6 7" key="1">
    <citation type="journal article" date="2010" name="J. Bacteriol.">
        <title>Complete genome sequence of "Candidatus Puniceispirillum marinum" IMCC1322, a representative of the SAR116 clade in the Alphaproteobacteria.</title>
        <authorList>
            <person name="Oh H.M."/>
            <person name="Kwon K.K."/>
            <person name="Kang I."/>
            <person name="Kang S.G."/>
            <person name="Lee J.H."/>
            <person name="Kim S.J."/>
            <person name="Cho J.C."/>
        </authorList>
    </citation>
    <scope>NUCLEOTIDE SEQUENCE [LARGE SCALE GENOMIC DNA]</scope>
    <source>
        <strain evidence="6 7">IMCC1322</strain>
    </source>
</reference>
<dbReference type="PANTHER" id="PTHR31756:SF3">
    <property type="entry name" value="PYRUVATE, PHOSPHATE DIKINASE REGULATORY PROTEIN 1, CHLOROPLASTIC"/>
    <property type="match status" value="1"/>
</dbReference>
<dbReference type="GO" id="GO:0016776">
    <property type="term" value="F:phosphotransferase activity, phosphate group as acceptor"/>
    <property type="evidence" value="ECO:0007669"/>
    <property type="project" value="UniProtKB-UniRule"/>
</dbReference>
<dbReference type="Pfam" id="PF03618">
    <property type="entry name" value="Kinase-PPPase"/>
    <property type="match status" value="1"/>
</dbReference>
<dbReference type="PANTHER" id="PTHR31756">
    <property type="entry name" value="PYRUVATE, PHOSPHATE DIKINASE REGULATORY PROTEIN 1, CHLOROPLASTIC"/>
    <property type="match status" value="1"/>
</dbReference>
<dbReference type="RefSeq" id="WP_013046509.1">
    <property type="nucleotide sequence ID" value="NC_014010.1"/>
</dbReference>
<evidence type="ECO:0000313" key="7">
    <source>
        <dbReference type="Proteomes" id="UP000007460"/>
    </source>
</evidence>
<evidence type="ECO:0000313" key="6">
    <source>
        <dbReference type="EMBL" id="ADE39882.1"/>
    </source>
</evidence>
<dbReference type="EC" id="2.7.11.32" evidence="5"/>
<protein>
    <recommendedName>
        <fullName evidence="5">Putative pyruvate, phosphate dikinase regulatory protein</fullName>
        <shortName evidence="5">PPDK regulatory protein</shortName>
        <ecNumber evidence="5">2.7.11.32</ecNumber>
        <ecNumber evidence="5">2.7.4.27</ecNumber>
    </recommendedName>
</protein>
<keyword evidence="7" id="KW-1185">Reference proteome</keyword>
<name>D5BUD5_PUNMI</name>
<comment type="function">
    <text evidence="5">Bifunctional serine/threonine kinase and phosphorylase involved in the regulation of the pyruvate, phosphate dikinase (PPDK) by catalyzing its phosphorylation/dephosphorylation.</text>
</comment>
<keyword evidence="3 5" id="KW-0547">Nucleotide-binding</keyword>
<dbReference type="eggNOG" id="COG1806">
    <property type="taxonomic scope" value="Bacteria"/>
</dbReference>
<dbReference type="AlphaFoldDB" id="D5BUD5"/>
<dbReference type="GO" id="GO:0043531">
    <property type="term" value="F:ADP binding"/>
    <property type="evidence" value="ECO:0007669"/>
    <property type="project" value="UniProtKB-UniRule"/>
</dbReference>
<dbReference type="STRING" id="488538.SAR116_1639"/>
<evidence type="ECO:0000256" key="2">
    <source>
        <dbReference type="ARBA" id="ARBA00022679"/>
    </source>
</evidence>
<evidence type="ECO:0000256" key="3">
    <source>
        <dbReference type="ARBA" id="ARBA00022741"/>
    </source>
</evidence>
<sequence length="274" mass="30392">MARQELHIHLVSDSTGETVHQITRACLAQFPDADVTEHVWTLVRTDEHLELMFTGLMRNPGILLMSIIDKDMRDKIEARCKKMGIPAVSVLDSVVNLLASVLGQAQQNLPGGQRQINSAYFARVAAVDFAVSHDDGMNMGNLAEADILIVGISRTSKTPTSMYLAHRGYKVANYALVPGVPFPAHYLDGLDLFTVGLTNDPKRLSAIRKTRQIAMLDNENKTYADIGAIEEEAKEARRLFNRSGWPVIDVTRRSVEETAAAIIQLHTNWRESNA</sequence>
<proteinExistence type="inferred from homology"/>
<dbReference type="InterPro" id="IPR005177">
    <property type="entry name" value="Kinase-pyrophosphorylase"/>
</dbReference>
<evidence type="ECO:0000256" key="4">
    <source>
        <dbReference type="ARBA" id="ARBA00022777"/>
    </source>
</evidence>
<comment type="catalytic activity">
    <reaction evidence="5">
        <text>N(tele)-phospho-L-histidyl/O-phospho-L-threonyl-[pyruvate, phosphate dikinase] + phosphate + H(+) = N(tele)-phospho-L-histidyl/L-threonyl-[pyruvate, phosphate dikinase] + diphosphate</text>
        <dbReference type="Rhea" id="RHEA:43696"/>
        <dbReference type="Rhea" id="RHEA-COMP:10650"/>
        <dbReference type="Rhea" id="RHEA-COMP:10651"/>
        <dbReference type="ChEBI" id="CHEBI:15378"/>
        <dbReference type="ChEBI" id="CHEBI:30013"/>
        <dbReference type="ChEBI" id="CHEBI:33019"/>
        <dbReference type="ChEBI" id="CHEBI:43474"/>
        <dbReference type="ChEBI" id="CHEBI:61977"/>
        <dbReference type="ChEBI" id="CHEBI:83586"/>
        <dbReference type="EC" id="2.7.4.27"/>
    </reaction>
</comment>
<dbReference type="KEGG" id="apb:SAR116_1639"/>
<dbReference type="OrthoDB" id="9782201at2"/>